<evidence type="ECO:0000313" key="2">
    <source>
        <dbReference type="EMBL" id="QDV32436.1"/>
    </source>
</evidence>
<protein>
    <submittedName>
        <fullName evidence="2">Alpha/beta hydrolase family protein</fullName>
    </submittedName>
</protein>
<dbReference type="PANTHER" id="PTHR37946">
    <property type="entry name" value="SLL1969 PROTEIN"/>
    <property type="match status" value="1"/>
</dbReference>
<name>A0A518GV26_9BACT</name>
<accession>A0A518GV26</accession>
<dbReference type="GO" id="GO:0016787">
    <property type="term" value="F:hydrolase activity"/>
    <property type="evidence" value="ECO:0007669"/>
    <property type="project" value="UniProtKB-KW"/>
</dbReference>
<evidence type="ECO:0000256" key="1">
    <source>
        <dbReference type="SAM" id="MobiDB-lite"/>
    </source>
</evidence>
<keyword evidence="3" id="KW-1185">Reference proteome</keyword>
<gene>
    <name evidence="2" type="ORF">ElP_02680</name>
</gene>
<evidence type="ECO:0000313" key="3">
    <source>
        <dbReference type="Proteomes" id="UP000317835"/>
    </source>
</evidence>
<dbReference type="PANTHER" id="PTHR37946:SF1">
    <property type="entry name" value="SLL1969 PROTEIN"/>
    <property type="match status" value="1"/>
</dbReference>
<keyword evidence="2" id="KW-0378">Hydrolase</keyword>
<feature type="region of interest" description="Disordered" evidence="1">
    <location>
        <begin position="1"/>
        <end position="30"/>
    </location>
</feature>
<organism evidence="2 3">
    <name type="scientific">Tautonia plasticadhaerens</name>
    <dbReference type="NCBI Taxonomy" id="2527974"/>
    <lineage>
        <taxon>Bacteria</taxon>
        <taxon>Pseudomonadati</taxon>
        <taxon>Planctomycetota</taxon>
        <taxon>Planctomycetia</taxon>
        <taxon>Isosphaerales</taxon>
        <taxon>Isosphaeraceae</taxon>
        <taxon>Tautonia</taxon>
    </lineage>
</organism>
<dbReference type="AlphaFoldDB" id="A0A518GV26"/>
<reference evidence="2 3" key="1">
    <citation type="submission" date="2019-02" db="EMBL/GenBank/DDBJ databases">
        <title>Deep-cultivation of Planctomycetes and their phenomic and genomic characterization uncovers novel biology.</title>
        <authorList>
            <person name="Wiegand S."/>
            <person name="Jogler M."/>
            <person name="Boedeker C."/>
            <person name="Pinto D."/>
            <person name="Vollmers J."/>
            <person name="Rivas-Marin E."/>
            <person name="Kohn T."/>
            <person name="Peeters S.H."/>
            <person name="Heuer A."/>
            <person name="Rast P."/>
            <person name="Oberbeckmann S."/>
            <person name="Bunk B."/>
            <person name="Jeske O."/>
            <person name="Meyerdierks A."/>
            <person name="Storesund J.E."/>
            <person name="Kallscheuer N."/>
            <person name="Luecker S."/>
            <person name="Lage O.M."/>
            <person name="Pohl T."/>
            <person name="Merkel B.J."/>
            <person name="Hornburger P."/>
            <person name="Mueller R.-W."/>
            <person name="Bruemmer F."/>
            <person name="Labrenz M."/>
            <person name="Spormann A.M."/>
            <person name="Op den Camp H."/>
            <person name="Overmann J."/>
            <person name="Amann R."/>
            <person name="Jetten M.S.M."/>
            <person name="Mascher T."/>
            <person name="Medema M.H."/>
            <person name="Devos D.P."/>
            <person name="Kaster A.-K."/>
            <person name="Ovreas L."/>
            <person name="Rohde M."/>
            <person name="Galperin M.Y."/>
            <person name="Jogler C."/>
        </authorList>
    </citation>
    <scope>NUCLEOTIDE SEQUENCE [LARGE SCALE GENOMIC DNA]</scope>
    <source>
        <strain evidence="2 3">ElP</strain>
    </source>
</reference>
<dbReference type="Gene3D" id="3.40.50.1820">
    <property type="entry name" value="alpha/beta hydrolase"/>
    <property type="match status" value="1"/>
</dbReference>
<dbReference type="Proteomes" id="UP000317835">
    <property type="component" value="Chromosome"/>
</dbReference>
<dbReference type="InterPro" id="IPR029058">
    <property type="entry name" value="AB_hydrolase_fold"/>
</dbReference>
<dbReference type="KEGG" id="tpla:ElP_02680"/>
<sequence>MTSRAVPPRDAEGAVAARAGRDRGAGRSGSGVVRPAIGLMALMVLLSSGCGVGALRSHDPEAAARALAVDEAERQRFAALQFLTSGPGRPDLLLELAGLADRIGERSEQRGLPDALAWARDGASYSWFAARDAATVGRPPPWFEHARDLHNRSVLRCLRLAEADEPGRDPAWGDRLASVGIVVDPSATLGTGGTADQLLIAADHPPPRHLTPYRRPGWGVPLIAGRRGWAGRSPTDAFFPTRLQVPATALLVPTGDPDGGRWRDRPSSLVLVDPVDEAGVPIAPGLILPLAGDLTAPLQDQARRSWPDGLGWLGVFDPDRLAPAIGVYLTRPYDPGKIPVVLIHGLYSSPLTWVAMLNELQADPVLRSRYQFWVAFYPTGYPIPYSSSRIRERLRALRRAFDPEQDDSAFDRMVVVGHSMGGLVARSLILDPGDALSRAVFARPPDELDLAPMPQAALRAMFRTTPEPAIRRAIFLATPHRGSRLASRLLGRIGSLLVRRGKAIEGLFASIRDRYGLDALRPFFRGRSITGIDNLKWDNPLLRASASAQTASGVPYHSIIGVLPGTSFGRPGRGTDGVVGFTSAHLDGAASELVVPHHHMLTRLPEVIAEVRRILLLHLAEADAPAPIAGRLTPVPPLLR</sequence>
<proteinExistence type="predicted"/>
<dbReference type="EMBL" id="CP036426">
    <property type="protein sequence ID" value="QDV32436.1"/>
    <property type="molecule type" value="Genomic_DNA"/>
</dbReference>
<dbReference type="SUPFAM" id="SSF53474">
    <property type="entry name" value="alpha/beta-Hydrolases"/>
    <property type="match status" value="1"/>
</dbReference>